<dbReference type="HOGENOM" id="CLU_158484_9_3_2"/>
<evidence type="ECO:0000313" key="2">
    <source>
        <dbReference type="EMBL" id="ERG90011.1"/>
    </source>
</evidence>
<dbReference type="InterPro" id="IPR007159">
    <property type="entry name" value="SpoVT-AbrB_dom"/>
</dbReference>
<organism evidence="2 3">
    <name type="scientific">Haloquadratum walsbyi J07HQW1</name>
    <dbReference type="NCBI Taxonomy" id="1238424"/>
    <lineage>
        <taxon>Archaea</taxon>
        <taxon>Methanobacteriati</taxon>
        <taxon>Methanobacteriota</taxon>
        <taxon>Stenosarchaea group</taxon>
        <taxon>Halobacteria</taxon>
        <taxon>Halobacteriales</taxon>
        <taxon>Haloferacaceae</taxon>
        <taxon>Haloquadratum</taxon>
    </lineage>
</organism>
<proteinExistence type="predicted"/>
<dbReference type="NCBIfam" id="TIGR01439">
    <property type="entry name" value="lp_hng_hel_AbrB"/>
    <property type="match status" value="1"/>
</dbReference>
<accession>U1PD42</accession>
<reference evidence="2 3" key="1">
    <citation type="journal article" date="2013" name="PLoS ONE">
        <title>Assembly-driven community genomics of a hypersaline microbial ecosystem.</title>
        <authorList>
            <person name="Podell S."/>
            <person name="Ugalde J.A."/>
            <person name="Narasingarao P."/>
            <person name="Banfield J.F."/>
            <person name="Heidelberg K.B."/>
            <person name="Allen E.E."/>
        </authorList>
    </citation>
    <scope>NUCLEOTIDE SEQUENCE [LARGE SCALE GENOMIC DNA]</scope>
    <source>
        <strain evidence="3">J07HQW1</strain>
    </source>
</reference>
<dbReference type="GO" id="GO:0003677">
    <property type="term" value="F:DNA binding"/>
    <property type="evidence" value="ECO:0007669"/>
    <property type="project" value="InterPro"/>
</dbReference>
<dbReference type="SUPFAM" id="SSF89447">
    <property type="entry name" value="AbrB/MazE/MraZ-like"/>
    <property type="match status" value="1"/>
</dbReference>
<dbReference type="EMBL" id="KE356560">
    <property type="protein sequence ID" value="ERG90011.1"/>
    <property type="molecule type" value="Genomic_DNA"/>
</dbReference>
<dbReference type="InterPro" id="IPR037914">
    <property type="entry name" value="SpoVT-AbrB_sf"/>
</dbReference>
<gene>
    <name evidence="2" type="ORF">J07HQW1_00024</name>
</gene>
<dbReference type="Proteomes" id="UP000030649">
    <property type="component" value="Unassembled WGS sequence"/>
</dbReference>
<dbReference type="SMART" id="SM00966">
    <property type="entry name" value="SpoVT_AbrB"/>
    <property type="match status" value="1"/>
</dbReference>
<name>U1PD42_9EURY</name>
<evidence type="ECO:0000313" key="3">
    <source>
        <dbReference type="Proteomes" id="UP000030649"/>
    </source>
</evidence>
<sequence>MISVSISKSTRVTDKGQVTIPEDLRKEYDREPGDEVIWIDTEEGIVIKKRTRNRGRGIVFSSDTPQKAREEVADELIERARDRRDRNYEK</sequence>
<feature type="domain" description="SpoVT-AbrB" evidence="1">
    <location>
        <begin position="10"/>
        <end position="55"/>
    </location>
</feature>
<dbReference type="Pfam" id="PF04014">
    <property type="entry name" value="MazE_antitoxin"/>
    <property type="match status" value="1"/>
</dbReference>
<dbReference type="Gene3D" id="2.10.260.10">
    <property type="match status" value="1"/>
</dbReference>
<dbReference type="AlphaFoldDB" id="U1PD42"/>
<protein>
    <submittedName>
        <fullName evidence="2">Looped-hinge helix DNA binding domain, AbrB family</fullName>
    </submittedName>
</protein>
<evidence type="ECO:0000259" key="1">
    <source>
        <dbReference type="SMART" id="SM00966"/>
    </source>
</evidence>